<evidence type="ECO:0000256" key="6">
    <source>
        <dbReference type="PROSITE-ProRule" id="PRU00175"/>
    </source>
</evidence>
<dbReference type="CDD" id="cd16713">
    <property type="entry name" value="RING-HC_BIRC2_3_7"/>
    <property type="match status" value="1"/>
</dbReference>
<dbReference type="FunFam" id="1.10.1170.10:FF:000002">
    <property type="entry name" value="Baculoviral IAP repeat containing 7"/>
    <property type="match status" value="1"/>
</dbReference>
<evidence type="ECO:0000256" key="1">
    <source>
        <dbReference type="ARBA" id="ARBA00006672"/>
    </source>
</evidence>
<dbReference type="Gene3D" id="3.30.40.10">
    <property type="entry name" value="Zinc/RING finger domain, C3HC4 (zinc finger)"/>
    <property type="match status" value="1"/>
</dbReference>
<dbReference type="SMART" id="SM00184">
    <property type="entry name" value="RING"/>
    <property type="match status" value="1"/>
</dbReference>
<dbReference type="FunFam" id="3.30.40.10:FF:000184">
    <property type="entry name" value="Baculoviral IAP repeat containing 2"/>
    <property type="match status" value="1"/>
</dbReference>
<dbReference type="GO" id="GO:0005634">
    <property type="term" value="C:nucleus"/>
    <property type="evidence" value="ECO:0007669"/>
    <property type="project" value="TreeGrafter"/>
</dbReference>
<evidence type="ECO:0000256" key="2">
    <source>
        <dbReference type="ARBA" id="ARBA00022703"/>
    </source>
</evidence>
<keyword evidence="5" id="KW-0862">Zinc</keyword>
<comment type="similarity">
    <text evidence="1">Belongs to the IAP family.</text>
</comment>
<feature type="region of interest" description="Disordered" evidence="7">
    <location>
        <begin position="307"/>
        <end position="331"/>
    </location>
</feature>
<feature type="compositionally biased region" description="Polar residues" evidence="7">
    <location>
        <begin position="310"/>
        <end position="321"/>
    </location>
</feature>
<dbReference type="InterPro" id="IPR001370">
    <property type="entry name" value="BIR_rpt"/>
</dbReference>
<keyword evidence="2" id="KW-0053">Apoptosis</keyword>
<name>A0AAN8J7W5_PATCE</name>
<evidence type="ECO:0000313" key="10">
    <source>
        <dbReference type="Proteomes" id="UP001347796"/>
    </source>
</evidence>
<evidence type="ECO:0000313" key="9">
    <source>
        <dbReference type="EMBL" id="KAK6171490.1"/>
    </source>
</evidence>
<proteinExistence type="inferred from homology"/>
<dbReference type="GO" id="GO:0043027">
    <property type="term" value="F:cysteine-type endopeptidase inhibitor activity involved in apoptotic process"/>
    <property type="evidence" value="ECO:0007669"/>
    <property type="project" value="TreeGrafter"/>
</dbReference>
<dbReference type="GO" id="GO:0051726">
    <property type="term" value="P:regulation of cell cycle"/>
    <property type="evidence" value="ECO:0007669"/>
    <property type="project" value="TreeGrafter"/>
</dbReference>
<dbReference type="CDD" id="cd14321">
    <property type="entry name" value="UBA_IAPs"/>
    <property type="match status" value="1"/>
</dbReference>
<feature type="region of interest" description="Disordered" evidence="7">
    <location>
        <begin position="495"/>
        <end position="514"/>
    </location>
</feature>
<dbReference type="GO" id="GO:0031398">
    <property type="term" value="P:positive regulation of protein ubiquitination"/>
    <property type="evidence" value="ECO:0007669"/>
    <property type="project" value="TreeGrafter"/>
</dbReference>
<dbReference type="Pfam" id="PF00653">
    <property type="entry name" value="BIR"/>
    <property type="match status" value="3"/>
</dbReference>
<dbReference type="CDD" id="cd00022">
    <property type="entry name" value="BIR"/>
    <property type="match status" value="3"/>
</dbReference>
<keyword evidence="10" id="KW-1185">Reference proteome</keyword>
<gene>
    <name evidence="9" type="ORF">SNE40_019668</name>
</gene>
<evidence type="ECO:0000256" key="4">
    <source>
        <dbReference type="ARBA" id="ARBA00022771"/>
    </source>
</evidence>
<dbReference type="PANTHER" id="PTHR10044:SF139">
    <property type="entry name" value="DEATH-ASSOCIATED INHIBITOR OF APOPTOSIS 2"/>
    <property type="match status" value="1"/>
</dbReference>
<dbReference type="GO" id="GO:0005737">
    <property type="term" value="C:cytoplasm"/>
    <property type="evidence" value="ECO:0007669"/>
    <property type="project" value="TreeGrafter"/>
</dbReference>
<protein>
    <recommendedName>
        <fullName evidence="8">RING-type domain-containing protein</fullName>
    </recommendedName>
</protein>
<evidence type="ECO:0000256" key="5">
    <source>
        <dbReference type="ARBA" id="ARBA00022833"/>
    </source>
</evidence>
<dbReference type="PROSITE" id="PS01282">
    <property type="entry name" value="BIR_REPEAT_1"/>
    <property type="match status" value="2"/>
</dbReference>
<dbReference type="Proteomes" id="UP001347796">
    <property type="component" value="Unassembled WGS sequence"/>
</dbReference>
<dbReference type="PROSITE" id="PS50143">
    <property type="entry name" value="BIR_REPEAT_2"/>
    <property type="match status" value="3"/>
</dbReference>
<comment type="caution">
    <text evidence="9">The sequence shown here is derived from an EMBL/GenBank/DDBJ whole genome shotgun (WGS) entry which is preliminary data.</text>
</comment>
<reference evidence="9 10" key="1">
    <citation type="submission" date="2024-01" db="EMBL/GenBank/DDBJ databases">
        <title>The genome of the rayed Mediterranean limpet Patella caerulea (Linnaeus, 1758).</title>
        <authorList>
            <person name="Anh-Thu Weber A."/>
            <person name="Halstead-Nussloch G."/>
        </authorList>
    </citation>
    <scope>NUCLEOTIDE SEQUENCE [LARGE SCALE GENOMIC DNA]</scope>
    <source>
        <strain evidence="9">AATW-2023a</strain>
        <tissue evidence="9">Whole specimen</tissue>
    </source>
</reference>
<dbReference type="FunFam" id="1.10.1170.10:FF:000003">
    <property type="entry name" value="E3 ubiquitin-protein ligase XIAP"/>
    <property type="match status" value="1"/>
</dbReference>
<dbReference type="Gene3D" id="1.10.1170.10">
    <property type="entry name" value="Inhibitor Of Apoptosis Protein (2mihbC-IAP-1), Chain A"/>
    <property type="match status" value="3"/>
</dbReference>
<evidence type="ECO:0000256" key="7">
    <source>
        <dbReference type="SAM" id="MobiDB-lite"/>
    </source>
</evidence>
<organism evidence="9 10">
    <name type="scientific">Patella caerulea</name>
    <name type="common">Rayed Mediterranean limpet</name>
    <dbReference type="NCBI Taxonomy" id="87958"/>
    <lineage>
        <taxon>Eukaryota</taxon>
        <taxon>Metazoa</taxon>
        <taxon>Spiralia</taxon>
        <taxon>Lophotrochozoa</taxon>
        <taxon>Mollusca</taxon>
        <taxon>Gastropoda</taxon>
        <taxon>Patellogastropoda</taxon>
        <taxon>Patelloidea</taxon>
        <taxon>Patellidae</taxon>
        <taxon>Patella</taxon>
    </lineage>
</organism>
<dbReference type="SMART" id="SM00238">
    <property type="entry name" value="BIR"/>
    <property type="match status" value="3"/>
</dbReference>
<evidence type="ECO:0000256" key="3">
    <source>
        <dbReference type="ARBA" id="ARBA00022723"/>
    </source>
</evidence>
<dbReference type="AlphaFoldDB" id="A0AAN8J7W5"/>
<accession>A0AAN8J7W5</accession>
<dbReference type="PANTHER" id="PTHR10044">
    <property type="entry name" value="INHIBITOR OF APOPTOSIS"/>
    <property type="match status" value="1"/>
</dbReference>
<dbReference type="GO" id="GO:0006915">
    <property type="term" value="P:apoptotic process"/>
    <property type="evidence" value="ECO:0007669"/>
    <property type="project" value="UniProtKB-KW"/>
</dbReference>
<feature type="domain" description="RING-type" evidence="8">
    <location>
        <begin position="551"/>
        <end position="586"/>
    </location>
</feature>
<dbReference type="SUPFAM" id="SSF57924">
    <property type="entry name" value="Inhibitor of apoptosis (IAP) repeat"/>
    <property type="match status" value="3"/>
</dbReference>
<keyword evidence="3" id="KW-0479">Metal-binding</keyword>
<dbReference type="InterPro" id="IPR001841">
    <property type="entry name" value="Znf_RING"/>
</dbReference>
<dbReference type="EMBL" id="JAZGQO010000014">
    <property type="protein sequence ID" value="KAK6171490.1"/>
    <property type="molecule type" value="Genomic_DNA"/>
</dbReference>
<dbReference type="InterPro" id="IPR050784">
    <property type="entry name" value="IAP"/>
</dbReference>
<dbReference type="Pfam" id="PF13920">
    <property type="entry name" value="zf-C3HC4_3"/>
    <property type="match status" value="1"/>
</dbReference>
<sequence length="598" mass="67250">MMTVDSSYVAPFTSATVFPEQSPDELMAYETWRLKSFDEWPREAYDKARPMALAKDGFYYTGTEDIVKCFSCGVQKGQWAFRSKPNVEHQRLNPECLHLLGQDTRNISVYLPDPETRQTILTNLHERYCSGDSSHSNSISQSETISFRTNSNMDRPNNISSQNTVMSQPSLLLQLNTSSSFNSDVINRSDSTGRRPVTQLSTPLREDKVILLSEMARLQTFKNSWPHCSPSPNDLAKAGFSFTGSPDRVQCVFCNGILKNWQDVDIPMIEHRKHFPNCPFVCGHQVGNIPIDVRSHFSTSYNERLDATHSHGTGATNQFTPVSGIHTERPRHPNYATEASRIASYTTWPSGLSQTPQQLAKAGFFYAGFDDSVKCFYCDGGLRTWERGDDPWEEHAKWFSRCPYVLQVRGEAFVQQFHNHNNPSQNTASGDNSDDLSTIDRNVSARIDLPVVQNVLKMGVPRDVVINVIETRLQQTGDDFPSVEMLLNAIYDANETTTSKSPTPPPQDEQKNADVNKELPNRNDEEISGESNADHESLILENQRLKEQRTCKICMDEEANIVLLPCGHLVSCASCAPALRKCPICRANIKGTVRTYLS</sequence>
<dbReference type="PROSITE" id="PS50089">
    <property type="entry name" value="ZF_RING_2"/>
    <property type="match status" value="1"/>
</dbReference>
<keyword evidence="4 6" id="KW-0863">Zinc-finger</keyword>
<dbReference type="GO" id="GO:0061630">
    <property type="term" value="F:ubiquitin protein ligase activity"/>
    <property type="evidence" value="ECO:0007669"/>
    <property type="project" value="TreeGrafter"/>
</dbReference>
<dbReference type="InterPro" id="IPR013083">
    <property type="entry name" value="Znf_RING/FYVE/PHD"/>
</dbReference>
<evidence type="ECO:0000259" key="8">
    <source>
        <dbReference type="PROSITE" id="PS50089"/>
    </source>
</evidence>
<dbReference type="Gene3D" id="1.10.8.10">
    <property type="entry name" value="DNA helicase RuvA subunit, C-terminal domain"/>
    <property type="match status" value="1"/>
</dbReference>
<dbReference type="GO" id="GO:0043066">
    <property type="term" value="P:negative regulation of apoptotic process"/>
    <property type="evidence" value="ECO:0007669"/>
    <property type="project" value="TreeGrafter"/>
</dbReference>
<dbReference type="GO" id="GO:0008270">
    <property type="term" value="F:zinc ion binding"/>
    <property type="evidence" value="ECO:0007669"/>
    <property type="project" value="UniProtKB-KW"/>
</dbReference>